<dbReference type="InterPro" id="IPR005839">
    <property type="entry name" value="Methylthiotransferase"/>
</dbReference>
<dbReference type="InterPro" id="IPR020612">
    <property type="entry name" value="Methylthiotransferase_CS"/>
</dbReference>
<dbReference type="EC" id="2.8.4.5" evidence="3"/>
<dbReference type="eggNOG" id="COG0621">
    <property type="taxonomic scope" value="Bacteria"/>
</dbReference>
<dbReference type="NCBIfam" id="TIGR01579">
    <property type="entry name" value="MiaB-like-C"/>
    <property type="match status" value="1"/>
</dbReference>
<dbReference type="PROSITE" id="PS01278">
    <property type="entry name" value="MTTASE_RADICAL"/>
    <property type="match status" value="1"/>
</dbReference>
<dbReference type="SFLD" id="SFLDG01061">
    <property type="entry name" value="methylthiotransferase"/>
    <property type="match status" value="1"/>
</dbReference>
<organism evidence="18 19">
    <name type="scientific">Thermotoga neapolitana (strain ATCC 49049 / DSM 4359 / NBRC 107923 / NS-E)</name>
    <dbReference type="NCBI Taxonomy" id="309803"/>
    <lineage>
        <taxon>Bacteria</taxon>
        <taxon>Thermotogati</taxon>
        <taxon>Thermotogota</taxon>
        <taxon>Thermotogae</taxon>
        <taxon>Thermotogales</taxon>
        <taxon>Thermotogaceae</taxon>
        <taxon>Thermotoga</taxon>
    </lineage>
</organism>
<dbReference type="PANTHER" id="PTHR11918">
    <property type="entry name" value="RADICAL SAM PROTEINS"/>
    <property type="match status" value="1"/>
</dbReference>
<gene>
    <name evidence="18" type="ordered locus">CTN_1746</name>
</gene>
<dbReference type="KEGG" id="tna:CTN_1746"/>
<proteinExistence type="inferred from homology"/>
<dbReference type="PANTHER" id="PTHR11918:SF45">
    <property type="entry name" value="THREONYLCARBAMOYLADENOSINE TRNA METHYLTHIOTRANSFERASE"/>
    <property type="match status" value="1"/>
</dbReference>
<evidence type="ECO:0000256" key="7">
    <source>
        <dbReference type="ARBA" id="ARBA00022691"/>
    </source>
</evidence>
<evidence type="ECO:0000259" key="16">
    <source>
        <dbReference type="PROSITE" id="PS51449"/>
    </source>
</evidence>
<evidence type="ECO:0000256" key="6">
    <source>
        <dbReference type="ARBA" id="ARBA00022679"/>
    </source>
</evidence>
<keyword evidence="4" id="KW-0004">4Fe-4S</keyword>
<dbReference type="Gene3D" id="3.40.50.12160">
    <property type="entry name" value="Methylthiotransferase, N-terminal domain"/>
    <property type="match status" value="1"/>
</dbReference>
<dbReference type="SFLD" id="SFLDG01082">
    <property type="entry name" value="B12-binding_domain_containing"/>
    <property type="match status" value="1"/>
</dbReference>
<dbReference type="SMART" id="SM00729">
    <property type="entry name" value="Elp3"/>
    <property type="match status" value="1"/>
</dbReference>
<sequence>MRTVRIETFGCKVNQYESEYMAEQLEKAGYTVLPAGEASYYIINSCVVTQEVEKKVKRLVKSIRRKNRDAKIILTGCFAQLFPEEAKKLPVNMVLGISEKKNIVDHLLSLNGEQKLVVSAPDSPVYEKVKGSFEDRTRAYIKVEDGCDNGCTYCAIRFARGTKVRSKPLELFKEEFEKMVIKGYKEIVITGVNLGKYGKDIGTTLVDLLKIVEHVPGDYRVRLSSLNVEDITDELVEVFRDNPRLCPHLHISVQSGSDRVLKRMGRRYSSSDFLKVVEKLRSINPDFSITTDIIVGFPGETDEDFLKTVKLLEEVEFSRVHIFRYSPRPGTPASTFSDAVPEHKKKERLNILKEKAKEVSHRYKRRMVNKKRRVLAEWYIAKGVLSGYDEYYVKHEFVGDGIGVFHNVRVKSLSEEGVISCRVDLAERAVHSRG</sequence>
<keyword evidence="10" id="KW-0408">Iron</keyword>
<dbReference type="Proteomes" id="UP000000445">
    <property type="component" value="Chromosome"/>
</dbReference>
<keyword evidence="8" id="KW-0819">tRNA processing</keyword>
<dbReference type="InterPro" id="IPR058240">
    <property type="entry name" value="rSAM_sf"/>
</dbReference>
<evidence type="ECO:0000256" key="9">
    <source>
        <dbReference type="ARBA" id="ARBA00022723"/>
    </source>
</evidence>
<dbReference type="InterPro" id="IPR038135">
    <property type="entry name" value="Methylthiotransferase_N_sf"/>
</dbReference>
<comment type="cofactor">
    <cofactor evidence="1">
        <name>[4Fe-4S] cluster</name>
        <dbReference type="ChEBI" id="CHEBI:49883"/>
    </cofactor>
</comment>
<dbReference type="InterPro" id="IPR006467">
    <property type="entry name" value="MiaB-like_bact"/>
</dbReference>
<evidence type="ECO:0000259" key="17">
    <source>
        <dbReference type="PROSITE" id="PS51918"/>
    </source>
</evidence>
<accession>B9KAD9</accession>
<evidence type="ECO:0000256" key="2">
    <source>
        <dbReference type="ARBA" id="ARBA00002399"/>
    </source>
</evidence>
<dbReference type="NCBIfam" id="TIGR00089">
    <property type="entry name" value="MiaB/RimO family radical SAM methylthiotransferase"/>
    <property type="match status" value="1"/>
</dbReference>
<evidence type="ECO:0000313" key="19">
    <source>
        <dbReference type="Proteomes" id="UP000000445"/>
    </source>
</evidence>
<dbReference type="RefSeq" id="WP_015920160.1">
    <property type="nucleotide sequence ID" value="NC_011978.1"/>
</dbReference>
<feature type="domain" description="Radical SAM core" evidence="17">
    <location>
        <begin position="133"/>
        <end position="362"/>
    </location>
</feature>
<dbReference type="FunFam" id="3.80.30.20:FF:000001">
    <property type="entry name" value="tRNA-2-methylthio-N(6)-dimethylallyladenosine synthase 2"/>
    <property type="match status" value="1"/>
</dbReference>
<dbReference type="CDD" id="cd01335">
    <property type="entry name" value="Radical_SAM"/>
    <property type="match status" value="1"/>
</dbReference>
<dbReference type="AlphaFoldDB" id="B9KAD9"/>
<dbReference type="HOGENOM" id="CLU_018697_1_0_0"/>
<evidence type="ECO:0000256" key="10">
    <source>
        <dbReference type="ARBA" id="ARBA00023004"/>
    </source>
</evidence>
<comment type="function">
    <text evidence="2">Catalyzes the methylthiolation of N6-threonylcarbamoyladenosine (t(6)A), leading to the formation of 2-methylthio-N6-threonylcarbamoyladenosine (ms(2)t(6)A) at position 37 in tRNAs that read codons beginning with adenine.</text>
</comment>
<evidence type="ECO:0000256" key="11">
    <source>
        <dbReference type="ARBA" id="ARBA00023014"/>
    </source>
</evidence>
<name>B9KAD9_THENN</name>
<dbReference type="Gene3D" id="3.80.30.20">
    <property type="entry name" value="tm_1862 like domain"/>
    <property type="match status" value="1"/>
</dbReference>
<comment type="catalytic activity">
    <reaction evidence="13">
        <text>N(6)-L-threonylcarbamoyladenosine(37) in tRNA + (sulfur carrier)-SH + AH2 + 2 S-adenosyl-L-methionine = 2-methylsulfanyl-N(6)-L-threonylcarbamoyladenosine(37) in tRNA + (sulfur carrier)-H + 5'-deoxyadenosine + L-methionine + A + S-adenosyl-L-homocysteine + 2 H(+)</text>
        <dbReference type="Rhea" id="RHEA:37075"/>
        <dbReference type="Rhea" id="RHEA-COMP:10163"/>
        <dbReference type="Rhea" id="RHEA-COMP:11092"/>
        <dbReference type="Rhea" id="RHEA-COMP:14737"/>
        <dbReference type="Rhea" id="RHEA-COMP:14739"/>
        <dbReference type="ChEBI" id="CHEBI:13193"/>
        <dbReference type="ChEBI" id="CHEBI:15378"/>
        <dbReference type="ChEBI" id="CHEBI:17319"/>
        <dbReference type="ChEBI" id="CHEBI:17499"/>
        <dbReference type="ChEBI" id="CHEBI:29917"/>
        <dbReference type="ChEBI" id="CHEBI:57844"/>
        <dbReference type="ChEBI" id="CHEBI:57856"/>
        <dbReference type="ChEBI" id="CHEBI:59789"/>
        <dbReference type="ChEBI" id="CHEBI:64428"/>
        <dbReference type="ChEBI" id="CHEBI:74418"/>
        <dbReference type="ChEBI" id="CHEBI:74420"/>
        <dbReference type="EC" id="2.8.4.5"/>
    </reaction>
</comment>
<dbReference type="InterPro" id="IPR023404">
    <property type="entry name" value="rSAM_horseshoe"/>
</dbReference>
<keyword evidence="19" id="KW-1185">Reference proteome</keyword>
<dbReference type="Pfam" id="PF00919">
    <property type="entry name" value="UPF0004"/>
    <property type="match status" value="1"/>
</dbReference>
<evidence type="ECO:0000256" key="3">
    <source>
        <dbReference type="ARBA" id="ARBA00013273"/>
    </source>
</evidence>
<dbReference type="GO" id="GO:0051539">
    <property type="term" value="F:4 iron, 4 sulfur cluster binding"/>
    <property type="evidence" value="ECO:0007669"/>
    <property type="project" value="UniProtKB-KW"/>
</dbReference>
<dbReference type="Pfam" id="PF04055">
    <property type="entry name" value="Radical_SAM"/>
    <property type="match status" value="1"/>
</dbReference>
<evidence type="ECO:0000256" key="14">
    <source>
        <dbReference type="ARBA" id="ARBA00061574"/>
    </source>
</evidence>
<protein>
    <recommendedName>
        <fullName evidence="15">Threonylcarbamoyladenosine tRNA methylthiotransferase MtaB</fullName>
        <ecNumber evidence="3">2.8.4.5</ecNumber>
    </recommendedName>
    <alternativeName>
        <fullName evidence="12">tRNA-t(6)A37 methylthiotransferase</fullName>
    </alternativeName>
</protein>
<dbReference type="InterPro" id="IPR006638">
    <property type="entry name" value="Elp3/MiaA/NifB-like_rSAM"/>
</dbReference>
<evidence type="ECO:0000256" key="12">
    <source>
        <dbReference type="ARBA" id="ARBA00031213"/>
    </source>
</evidence>
<dbReference type="FunFam" id="3.40.50.12160:FF:000004">
    <property type="entry name" value="Threonylcarbamoyladenosine tRNA methylthiotransferase MtaB"/>
    <property type="match status" value="1"/>
</dbReference>
<dbReference type="STRING" id="309803.CTN_1746"/>
<keyword evidence="5" id="KW-0963">Cytoplasm</keyword>
<keyword evidence="6" id="KW-0808">Transferase</keyword>
<dbReference type="SUPFAM" id="SSF102114">
    <property type="entry name" value="Radical SAM enzymes"/>
    <property type="match status" value="1"/>
</dbReference>
<evidence type="ECO:0000256" key="15">
    <source>
        <dbReference type="ARBA" id="ARBA00069898"/>
    </source>
</evidence>
<dbReference type="InterPro" id="IPR007197">
    <property type="entry name" value="rSAM"/>
</dbReference>
<dbReference type="EMBL" id="CP000916">
    <property type="protein sequence ID" value="ACM23922.1"/>
    <property type="molecule type" value="Genomic_DNA"/>
</dbReference>
<dbReference type="InterPro" id="IPR013848">
    <property type="entry name" value="Methylthiotransferase_N"/>
</dbReference>
<comment type="similarity">
    <text evidence="14">Belongs to the methylthiotransferase family. MtaB subfamily.</text>
</comment>
<dbReference type="PROSITE" id="PS51449">
    <property type="entry name" value="MTTASE_N"/>
    <property type="match status" value="1"/>
</dbReference>
<feature type="domain" description="MTTase N-terminal" evidence="16">
    <location>
        <begin position="2"/>
        <end position="112"/>
    </location>
</feature>
<evidence type="ECO:0000256" key="1">
    <source>
        <dbReference type="ARBA" id="ARBA00001966"/>
    </source>
</evidence>
<keyword evidence="9" id="KW-0479">Metal-binding</keyword>
<dbReference type="GO" id="GO:0046872">
    <property type="term" value="F:metal ion binding"/>
    <property type="evidence" value="ECO:0007669"/>
    <property type="project" value="UniProtKB-KW"/>
</dbReference>
<dbReference type="SFLD" id="SFLDS00029">
    <property type="entry name" value="Radical_SAM"/>
    <property type="match status" value="1"/>
</dbReference>
<evidence type="ECO:0000313" key="18">
    <source>
        <dbReference type="EMBL" id="ACM23922.1"/>
    </source>
</evidence>
<evidence type="ECO:0000256" key="8">
    <source>
        <dbReference type="ARBA" id="ARBA00022694"/>
    </source>
</evidence>
<reference evidence="18 19" key="1">
    <citation type="journal article" date="2009" name="Biosci. Biotechnol. Biochem.">
        <title>WeGAS: a web-based microbial genome annotation system.</title>
        <authorList>
            <person name="Lee D."/>
            <person name="Seo H."/>
            <person name="Park C."/>
            <person name="Park K."/>
        </authorList>
    </citation>
    <scope>NUCLEOTIDE SEQUENCE [LARGE SCALE GENOMIC DNA]</scope>
    <source>
        <strain evidence="19">ATCC 49049 / DSM 4359 / NBRC 107923 / NS-E</strain>
    </source>
</reference>
<keyword evidence="7" id="KW-0949">S-adenosyl-L-methionine</keyword>
<keyword evidence="11" id="KW-0411">Iron-sulfur</keyword>
<dbReference type="GO" id="GO:0035598">
    <property type="term" value="F:tRNA (N(6)-L-threonylcarbamoyladenosine(37)-C(2))-methylthiotransferase activity"/>
    <property type="evidence" value="ECO:0007669"/>
    <property type="project" value="UniProtKB-EC"/>
</dbReference>
<dbReference type="PROSITE" id="PS51918">
    <property type="entry name" value="RADICAL_SAM"/>
    <property type="match status" value="1"/>
</dbReference>
<evidence type="ECO:0000256" key="5">
    <source>
        <dbReference type="ARBA" id="ARBA00022490"/>
    </source>
</evidence>
<evidence type="ECO:0000256" key="13">
    <source>
        <dbReference type="ARBA" id="ARBA00051661"/>
    </source>
</evidence>
<evidence type="ECO:0000256" key="4">
    <source>
        <dbReference type="ARBA" id="ARBA00022485"/>
    </source>
</evidence>